<keyword evidence="3" id="KW-1185">Reference proteome</keyword>
<organism evidence="2 3">
    <name type="scientific">Polypterus senegalus</name>
    <name type="common">Senegal bichir</name>
    <dbReference type="NCBI Taxonomy" id="55291"/>
    <lineage>
        <taxon>Eukaryota</taxon>
        <taxon>Metazoa</taxon>
        <taxon>Chordata</taxon>
        <taxon>Craniata</taxon>
        <taxon>Vertebrata</taxon>
        <taxon>Euteleostomi</taxon>
        <taxon>Actinopterygii</taxon>
        <taxon>Polypteriformes</taxon>
        <taxon>Polypteridae</taxon>
        <taxon>Polypterus</taxon>
    </lineage>
</organism>
<gene>
    <name evidence="2" type="primary">Spock2_0</name>
    <name evidence="2" type="ORF">GTO96_0001550</name>
</gene>
<keyword evidence="1" id="KW-0732">Signal</keyword>
<dbReference type="EMBL" id="JAATIS010004040">
    <property type="protein sequence ID" value="KAG2462479.1"/>
    <property type="molecule type" value="Genomic_DNA"/>
</dbReference>
<reference evidence="2 3" key="1">
    <citation type="journal article" date="2021" name="Cell">
        <title>Tracing the genetic footprints of vertebrate landing in non-teleost ray-finned fishes.</title>
        <authorList>
            <person name="Bi X."/>
            <person name="Wang K."/>
            <person name="Yang L."/>
            <person name="Pan H."/>
            <person name="Jiang H."/>
            <person name="Wei Q."/>
            <person name="Fang M."/>
            <person name="Yu H."/>
            <person name="Zhu C."/>
            <person name="Cai Y."/>
            <person name="He Y."/>
            <person name="Gan X."/>
            <person name="Zeng H."/>
            <person name="Yu D."/>
            <person name="Zhu Y."/>
            <person name="Jiang H."/>
            <person name="Qiu Q."/>
            <person name="Yang H."/>
            <person name="Zhang Y.E."/>
            <person name="Wang W."/>
            <person name="Zhu M."/>
            <person name="He S."/>
            <person name="Zhang G."/>
        </authorList>
    </citation>
    <scope>NUCLEOTIDE SEQUENCE [LARGE SCALE GENOMIC DNA]</scope>
    <source>
        <strain evidence="2">Bchr_013</strain>
    </source>
</reference>
<protein>
    <submittedName>
        <fullName evidence="2">TICN2 protein</fullName>
    </submittedName>
</protein>
<feature type="non-terminal residue" evidence="2">
    <location>
        <position position="189"/>
    </location>
</feature>
<evidence type="ECO:0000313" key="3">
    <source>
        <dbReference type="Proteomes" id="UP000886611"/>
    </source>
</evidence>
<evidence type="ECO:0000256" key="1">
    <source>
        <dbReference type="SAM" id="SignalP"/>
    </source>
</evidence>
<comment type="caution">
    <text evidence="2">The sequence shown here is derived from an EMBL/GenBank/DDBJ whole genome shotgun (WGS) entry which is preliminary data.</text>
</comment>
<evidence type="ECO:0000313" key="2">
    <source>
        <dbReference type="EMBL" id="KAG2462479.1"/>
    </source>
</evidence>
<accession>A0A8X8BPS0</accession>
<dbReference type="AlphaFoldDB" id="A0A8X8BPS0"/>
<feature type="non-terminal residue" evidence="2">
    <location>
        <position position="1"/>
    </location>
</feature>
<name>A0A8X8BPS0_POLSE</name>
<sequence>MVGIGNLGYLLVPLLVLAGSSKQGDVKSVKDTENAGSFMEDEQWLSTISQYSRKIKHWNRFRDVSPQRLLLLYMNVRGLSWAVIKKKCNPIVCHSACPPRDASISIDSESPGYIDWEKVPCMLSEILQVIMKKRVKRQIAGQPASRCLRSLSNPLTRTEFPDFIRNVALITVKRCANSKCFSKNKRIKQ</sequence>
<feature type="chain" id="PRO_5036478986" evidence="1">
    <location>
        <begin position="19"/>
        <end position="189"/>
    </location>
</feature>
<dbReference type="Proteomes" id="UP000886611">
    <property type="component" value="Unassembled WGS sequence"/>
</dbReference>
<proteinExistence type="predicted"/>
<feature type="signal peptide" evidence="1">
    <location>
        <begin position="1"/>
        <end position="18"/>
    </location>
</feature>